<dbReference type="AlphaFoldDB" id="A0A517XZW2"/>
<evidence type="ECO:0000313" key="3">
    <source>
        <dbReference type="Proteomes" id="UP000319576"/>
    </source>
</evidence>
<name>A0A517XZW2_9BACT</name>
<dbReference type="KEGG" id="uli:ETAA1_50390"/>
<accession>A0A517XZW2</accession>
<protein>
    <recommendedName>
        <fullName evidence="4">BON domain-containing protein</fullName>
    </recommendedName>
</protein>
<evidence type="ECO:0000256" key="1">
    <source>
        <dbReference type="SAM" id="MobiDB-lite"/>
    </source>
</evidence>
<feature type="compositionally biased region" description="Basic and acidic residues" evidence="1">
    <location>
        <begin position="1"/>
        <end position="18"/>
    </location>
</feature>
<dbReference type="Gene3D" id="3.40.1520.20">
    <property type="match status" value="1"/>
</dbReference>
<evidence type="ECO:0008006" key="4">
    <source>
        <dbReference type="Google" id="ProtNLM"/>
    </source>
</evidence>
<reference evidence="2 3" key="1">
    <citation type="submission" date="2019-02" db="EMBL/GenBank/DDBJ databases">
        <title>Deep-cultivation of Planctomycetes and their phenomic and genomic characterization uncovers novel biology.</title>
        <authorList>
            <person name="Wiegand S."/>
            <person name="Jogler M."/>
            <person name="Boedeker C."/>
            <person name="Pinto D."/>
            <person name="Vollmers J."/>
            <person name="Rivas-Marin E."/>
            <person name="Kohn T."/>
            <person name="Peeters S.H."/>
            <person name="Heuer A."/>
            <person name="Rast P."/>
            <person name="Oberbeckmann S."/>
            <person name="Bunk B."/>
            <person name="Jeske O."/>
            <person name="Meyerdierks A."/>
            <person name="Storesund J.E."/>
            <person name="Kallscheuer N."/>
            <person name="Luecker S."/>
            <person name="Lage O.M."/>
            <person name="Pohl T."/>
            <person name="Merkel B.J."/>
            <person name="Hornburger P."/>
            <person name="Mueller R.-W."/>
            <person name="Bruemmer F."/>
            <person name="Labrenz M."/>
            <person name="Spormann A.M."/>
            <person name="Op den Camp H."/>
            <person name="Overmann J."/>
            <person name="Amann R."/>
            <person name="Jetten M.S.M."/>
            <person name="Mascher T."/>
            <person name="Medema M.H."/>
            <person name="Devos D.P."/>
            <person name="Kaster A.-K."/>
            <person name="Ovreas L."/>
            <person name="Rohde M."/>
            <person name="Galperin M.Y."/>
            <person name="Jogler C."/>
        </authorList>
    </citation>
    <scope>NUCLEOTIDE SEQUENCE [LARGE SCALE GENOMIC DNA]</scope>
    <source>
        <strain evidence="2 3">ETA_A1</strain>
    </source>
</reference>
<sequence length="91" mass="9922">MSLTESARRPGSRAEETHTAMSTTPPTLSERVLASVTTRTSRRVRDLAVEVGSDRVTLRGRADSYHVKQLALHGAREVVPTLRLDNAIVVG</sequence>
<proteinExistence type="predicted"/>
<feature type="region of interest" description="Disordered" evidence="1">
    <location>
        <begin position="1"/>
        <end position="28"/>
    </location>
</feature>
<evidence type="ECO:0000313" key="2">
    <source>
        <dbReference type="EMBL" id="QDU23049.1"/>
    </source>
</evidence>
<keyword evidence="3" id="KW-1185">Reference proteome</keyword>
<gene>
    <name evidence="2" type="ORF">ETAA1_50390</name>
</gene>
<organism evidence="2 3">
    <name type="scientific">Urbifossiella limnaea</name>
    <dbReference type="NCBI Taxonomy" id="2528023"/>
    <lineage>
        <taxon>Bacteria</taxon>
        <taxon>Pseudomonadati</taxon>
        <taxon>Planctomycetota</taxon>
        <taxon>Planctomycetia</taxon>
        <taxon>Gemmatales</taxon>
        <taxon>Gemmataceae</taxon>
        <taxon>Urbifossiella</taxon>
    </lineage>
</organism>
<dbReference type="Proteomes" id="UP000319576">
    <property type="component" value="Chromosome"/>
</dbReference>
<dbReference type="EMBL" id="CP036273">
    <property type="protein sequence ID" value="QDU23049.1"/>
    <property type="molecule type" value="Genomic_DNA"/>
</dbReference>